<evidence type="ECO:0000313" key="3">
    <source>
        <dbReference type="Proteomes" id="UP001058003"/>
    </source>
</evidence>
<feature type="transmembrane region" description="Helical" evidence="1">
    <location>
        <begin position="12"/>
        <end position="33"/>
    </location>
</feature>
<keyword evidence="1" id="KW-0812">Transmembrane</keyword>
<accession>A0A9Q9IBP1</accession>
<keyword evidence="3" id="KW-1185">Reference proteome</keyword>
<dbReference type="EMBL" id="CP073767">
    <property type="protein sequence ID" value="UWZ50278.1"/>
    <property type="molecule type" value="Genomic_DNA"/>
</dbReference>
<evidence type="ECO:0008006" key="4">
    <source>
        <dbReference type="Google" id="ProtNLM"/>
    </source>
</evidence>
<organism evidence="2 3">
    <name type="scientific">Dactylosporangium aurantiacum</name>
    <dbReference type="NCBI Taxonomy" id="35754"/>
    <lineage>
        <taxon>Bacteria</taxon>
        <taxon>Bacillati</taxon>
        <taxon>Actinomycetota</taxon>
        <taxon>Actinomycetes</taxon>
        <taxon>Micromonosporales</taxon>
        <taxon>Micromonosporaceae</taxon>
        <taxon>Dactylosporangium</taxon>
    </lineage>
</organism>
<name>A0A9Q9IBP1_9ACTN</name>
<evidence type="ECO:0000256" key="1">
    <source>
        <dbReference type="SAM" id="Phobius"/>
    </source>
</evidence>
<dbReference type="RefSeq" id="WP_033364270.1">
    <property type="nucleotide sequence ID" value="NZ_CP073767.1"/>
</dbReference>
<protein>
    <recommendedName>
        <fullName evidence="4">Transmembrane protein</fullName>
    </recommendedName>
</protein>
<dbReference type="AlphaFoldDB" id="A0A9Q9IBP1"/>
<dbReference type="Proteomes" id="UP001058003">
    <property type="component" value="Chromosome"/>
</dbReference>
<reference evidence="2" key="1">
    <citation type="submission" date="2021-04" db="EMBL/GenBank/DDBJ databases">
        <title>Dactylosporangium aurantiacum NRRL B-8018 full assembly.</title>
        <authorList>
            <person name="Hartkoorn R.C."/>
            <person name="Beaudoing E."/>
            <person name="Hot D."/>
        </authorList>
    </citation>
    <scope>NUCLEOTIDE SEQUENCE</scope>
    <source>
        <strain evidence="2">NRRL B-8018</strain>
    </source>
</reference>
<proteinExistence type="predicted"/>
<keyword evidence="1" id="KW-1133">Transmembrane helix</keyword>
<dbReference type="KEGG" id="daur:Daura_25870"/>
<sequence length="162" mass="16983">MVRAYVAPPSNRGLIAAVAATTVAGAASLLVAWRSDVEDRRMRDAPPCAQGQELTRARCRAVLDATLTELTSDHATLDLAGRQLTMSTVISRDVPPAGGRAVRVTLYRGEPVRIEAAGLTVTSDDTPKDNTLVFGFLGLFFLVAGPVGAGVTLARRPRAAAA</sequence>
<evidence type="ECO:0000313" key="2">
    <source>
        <dbReference type="EMBL" id="UWZ50278.1"/>
    </source>
</evidence>
<feature type="transmembrane region" description="Helical" evidence="1">
    <location>
        <begin position="132"/>
        <end position="154"/>
    </location>
</feature>
<keyword evidence="1" id="KW-0472">Membrane</keyword>
<gene>
    <name evidence="2" type="ORF">Daura_25870</name>
</gene>